<dbReference type="GO" id="GO:0006508">
    <property type="term" value="P:proteolysis"/>
    <property type="evidence" value="ECO:0007669"/>
    <property type="project" value="UniProtKB-KW"/>
</dbReference>
<keyword evidence="12" id="KW-0325">Glycoprotein</keyword>
<evidence type="ECO:0000256" key="12">
    <source>
        <dbReference type="ARBA" id="ARBA00023180"/>
    </source>
</evidence>
<evidence type="ECO:0000256" key="4">
    <source>
        <dbReference type="ARBA" id="ARBA00022670"/>
    </source>
</evidence>
<comment type="caution">
    <text evidence="14">The sequence shown here is derived from an EMBL/GenBank/DDBJ whole genome shotgun (WGS) entry which is preliminary data.</text>
</comment>
<evidence type="ECO:0000256" key="5">
    <source>
        <dbReference type="ARBA" id="ARBA00022692"/>
    </source>
</evidence>
<comment type="cofactor">
    <cofactor evidence="1">
        <name>Mn(2+)</name>
        <dbReference type="ChEBI" id="CHEBI:29035"/>
    </cofactor>
</comment>
<keyword evidence="11" id="KW-0472">Membrane</keyword>
<keyword evidence="7 13" id="KW-0732">Signal</keyword>
<protein>
    <submittedName>
        <fullName evidence="14">TraB/GumN family protein</fullName>
    </submittedName>
</protein>
<evidence type="ECO:0000256" key="13">
    <source>
        <dbReference type="SAM" id="SignalP"/>
    </source>
</evidence>
<evidence type="ECO:0000256" key="2">
    <source>
        <dbReference type="ARBA" id="ARBA00001941"/>
    </source>
</evidence>
<evidence type="ECO:0000256" key="3">
    <source>
        <dbReference type="ARBA" id="ARBA00004479"/>
    </source>
</evidence>
<evidence type="ECO:0000256" key="10">
    <source>
        <dbReference type="ARBA" id="ARBA00023049"/>
    </source>
</evidence>
<evidence type="ECO:0000256" key="1">
    <source>
        <dbReference type="ARBA" id="ARBA00001936"/>
    </source>
</evidence>
<evidence type="ECO:0000256" key="9">
    <source>
        <dbReference type="ARBA" id="ARBA00022989"/>
    </source>
</evidence>
<evidence type="ECO:0000256" key="6">
    <source>
        <dbReference type="ARBA" id="ARBA00022723"/>
    </source>
</evidence>
<gene>
    <name evidence="14" type="ORF">F7D20_07885</name>
</gene>
<keyword evidence="9" id="KW-1133">Transmembrane helix</keyword>
<evidence type="ECO:0000256" key="11">
    <source>
        <dbReference type="ARBA" id="ARBA00023136"/>
    </source>
</evidence>
<comment type="subcellular location">
    <subcellularLocation>
        <location evidence="3">Membrane</location>
        <topology evidence="3">Single-pass type I membrane protein</topology>
    </subcellularLocation>
</comment>
<dbReference type="RefSeq" id="WP_158463549.1">
    <property type="nucleotide sequence ID" value="NZ_VZAD01000061.1"/>
</dbReference>
<dbReference type="GO" id="GO:0016020">
    <property type="term" value="C:membrane"/>
    <property type="evidence" value="ECO:0007669"/>
    <property type="project" value="UniProtKB-SubCell"/>
</dbReference>
<dbReference type="CDD" id="cd14789">
    <property type="entry name" value="Tiki"/>
    <property type="match status" value="1"/>
</dbReference>
<evidence type="ECO:0000313" key="14">
    <source>
        <dbReference type="EMBL" id="MQP11874.1"/>
    </source>
</evidence>
<proteinExistence type="predicted"/>
<evidence type="ECO:0000256" key="7">
    <source>
        <dbReference type="ARBA" id="ARBA00022729"/>
    </source>
</evidence>
<accession>A0A6A7WBL8</accession>
<dbReference type="InterPro" id="IPR040230">
    <property type="entry name" value="TIKI1/2-like"/>
</dbReference>
<name>A0A6A7WBL8_9BACT</name>
<sequence length="301" mass="33888">MKKLMIISLALVSMFTSANAQLLYKISGKDLKSPSYIVGTYHLAPVSFVNAIEGIPDALNNTEQVCGELDMEDMKKPESVQKMAVAMLLPHGKTLKSILTEEEYTRLNKLLKDLTSADMSNPIVEAKFGNITPQALNTQLTLLMSLKHARGFDPTQSFDDYFQKFAKRNHEPVIGLETVDKQIEVLFKSIPLERQKQLLMCLVDNTEYYNMVTQRLSDAYFAQNMKQIEEVLSEKRNDSCDDTKEEYAIMFDNRNADWVAKMPAIMSDKPTFFAVGAGHLPGEKGVLNLLKLAGYEVEAVK</sequence>
<dbReference type="PANTHER" id="PTHR31120">
    <property type="entry name" value="METALLOPROTEASE TIKI"/>
    <property type="match status" value="1"/>
</dbReference>
<dbReference type="PANTHER" id="PTHR31120:SF6">
    <property type="entry name" value="METALLOPROTEASE TIKI HOMOLOG"/>
    <property type="match status" value="1"/>
</dbReference>
<keyword evidence="5" id="KW-0812">Transmembrane</keyword>
<feature type="chain" id="PRO_5025684142" evidence="13">
    <location>
        <begin position="21"/>
        <end position="301"/>
    </location>
</feature>
<dbReference type="Proteomes" id="UP000384372">
    <property type="component" value="Unassembled WGS sequence"/>
</dbReference>
<dbReference type="GO" id="GO:0030178">
    <property type="term" value="P:negative regulation of Wnt signaling pathway"/>
    <property type="evidence" value="ECO:0007669"/>
    <property type="project" value="InterPro"/>
</dbReference>
<organism evidence="14 15">
    <name type="scientific">Segatella copri</name>
    <dbReference type="NCBI Taxonomy" id="165179"/>
    <lineage>
        <taxon>Bacteria</taxon>
        <taxon>Pseudomonadati</taxon>
        <taxon>Bacteroidota</taxon>
        <taxon>Bacteroidia</taxon>
        <taxon>Bacteroidales</taxon>
        <taxon>Prevotellaceae</taxon>
        <taxon>Segatella</taxon>
    </lineage>
</organism>
<dbReference type="EMBL" id="VZAD01000061">
    <property type="protein sequence ID" value="MQP11874.1"/>
    <property type="molecule type" value="Genomic_DNA"/>
</dbReference>
<dbReference type="AlphaFoldDB" id="A0A6A7WBL8"/>
<reference evidence="14 15" key="1">
    <citation type="submission" date="2019-09" db="EMBL/GenBank/DDBJ databases">
        <title>Distinct polysaccharide growth profiles of human intestinal Prevotella copri isolates.</title>
        <authorList>
            <person name="Fehlner-Peach H."/>
            <person name="Magnabosco C."/>
            <person name="Raghavan V."/>
            <person name="Scher J.U."/>
            <person name="Tett A."/>
            <person name="Cox L.M."/>
            <person name="Gottsegen C."/>
            <person name="Watters A."/>
            <person name="Wiltshire- Gordon J.D."/>
            <person name="Segata N."/>
            <person name="Bonneau R."/>
            <person name="Littman D.R."/>
        </authorList>
    </citation>
    <scope>NUCLEOTIDE SEQUENCE [LARGE SCALE GENOMIC DNA]</scope>
    <source>
        <strain evidence="15">iAQ1173</strain>
    </source>
</reference>
<dbReference type="GO" id="GO:0004222">
    <property type="term" value="F:metalloendopeptidase activity"/>
    <property type="evidence" value="ECO:0007669"/>
    <property type="project" value="TreeGrafter"/>
</dbReference>
<dbReference type="GO" id="GO:0046872">
    <property type="term" value="F:metal ion binding"/>
    <property type="evidence" value="ECO:0007669"/>
    <property type="project" value="UniProtKB-KW"/>
</dbReference>
<keyword evidence="4" id="KW-0645">Protease</keyword>
<keyword evidence="15" id="KW-1185">Reference proteome</keyword>
<comment type="cofactor">
    <cofactor evidence="2">
        <name>Co(2+)</name>
        <dbReference type="ChEBI" id="CHEBI:48828"/>
    </cofactor>
</comment>
<evidence type="ECO:0000256" key="8">
    <source>
        <dbReference type="ARBA" id="ARBA00022801"/>
    </source>
</evidence>
<feature type="signal peptide" evidence="13">
    <location>
        <begin position="1"/>
        <end position="20"/>
    </location>
</feature>
<evidence type="ECO:0000313" key="15">
    <source>
        <dbReference type="Proteomes" id="UP000384372"/>
    </source>
</evidence>
<keyword evidence="10" id="KW-0482">Metalloprotease</keyword>
<dbReference type="InterPro" id="IPR002816">
    <property type="entry name" value="TraB/PrgY/GumN_fam"/>
</dbReference>
<keyword evidence="8" id="KW-0378">Hydrolase</keyword>
<dbReference type="Pfam" id="PF01963">
    <property type="entry name" value="TraB_PrgY_gumN"/>
    <property type="match status" value="1"/>
</dbReference>
<keyword evidence="6" id="KW-0479">Metal-binding</keyword>
<dbReference type="OrthoDB" id="9798714at2"/>